<evidence type="ECO:0000256" key="1">
    <source>
        <dbReference type="SAM" id="MobiDB-lite"/>
    </source>
</evidence>
<sequence>MNLPCYLEKCYTCDSKSVEINEVYTQEEARSDSAEVSRSGRGGSLMRGKKHGSSKRYLVHVQTHTQESSGSTPSAHVTIMDAPQRNNPDLNIGLTDYWLN</sequence>
<reference evidence="2 3" key="1">
    <citation type="submission" date="2021-06" db="EMBL/GenBank/DDBJ databases">
        <title>Caerostris extrusa draft genome.</title>
        <authorList>
            <person name="Kono N."/>
            <person name="Arakawa K."/>
        </authorList>
    </citation>
    <scope>NUCLEOTIDE SEQUENCE [LARGE SCALE GENOMIC DNA]</scope>
</reference>
<evidence type="ECO:0000313" key="3">
    <source>
        <dbReference type="Proteomes" id="UP001054945"/>
    </source>
</evidence>
<feature type="region of interest" description="Disordered" evidence="1">
    <location>
        <begin position="26"/>
        <end position="100"/>
    </location>
</feature>
<name>A0AAV4S7C0_CAEEX</name>
<evidence type="ECO:0000313" key="2">
    <source>
        <dbReference type="EMBL" id="GIY28317.1"/>
    </source>
</evidence>
<proteinExistence type="predicted"/>
<feature type="compositionally biased region" description="Basic residues" evidence="1">
    <location>
        <begin position="47"/>
        <end position="58"/>
    </location>
</feature>
<dbReference type="AlphaFoldDB" id="A0AAV4S7C0"/>
<dbReference type="Proteomes" id="UP001054945">
    <property type="component" value="Unassembled WGS sequence"/>
</dbReference>
<accession>A0AAV4S7C0</accession>
<protein>
    <submittedName>
        <fullName evidence="2">Uncharacterized protein</fullName>
    </submittedName>
</protein>
<feature type="compositionally biased region" description="Polar residues" evidence="1">
    <location>
        <begin position="62"/>
        <end position="75"/>
    </location>
</feature>
<gene>
    <name evidence="2" type="ORF">CEXT_788161</name>
</gene>
<organism evidence="2 3">
    <name type="scientific">Caerostris extrusa</name>
    <name type="common">Bark spider</name>
    <name type="synonym">Caerostris bankana</name>
    <dbReference type="NCBI Taxonomy" id="172846"/>
    <lineage>
        <taxon>Eukaryota</taxon>
        <taxon>Metazoa</taxon>
        <taxon>Ecdysozoa</taxon>
        <taxon>Arthropoda</taxon>
        <taxon>Chelicerata</taxon>
        <taxon>Arachnida</taxon>
        <taxon>Araneae</taxon>
        <taxon>Araneomorphae</taxon>
        <taxon>Entelegynae</taxon>
        <taxon>Araneoidea</taxon>
        <taxon>Araneidae</taxon>
        <taxon>Caerostris</taxon>
    </lineage>
</organism>
<comment type="caution">
    <text evidence="2">The sequence shown here is derived from an EMBL/GenBank/DDBJ whole genome shotgun (WGS) entry which is preliminary data.</text>
</comment>
<keyword evidence="3" id="KW-1185">Reference proteome</keyword>
<dbReference type="EMBL" id="BPLR01008935">
    <property type="protein sequence ID" value="GIY28317.1"/>
    <property type="molecule type" value="Genomic_DNA"/>
</dbReference>